<sequence>MEGRYRMKILAIGTCALFAVAFLLVAVTIALAPEPSGACTLGICF</sequence>
<reference evidence="1 2" key="1">
    <citation type="journal article" date="2011" name="Biochem. Biophys. Res. Commun.">
        <title>Increased number of Arginine-based salt bridges contributes to the thermotolerance of thermotolerant acetic acid bacteria, Acetobacter tropicalis SKU1100.</title>
        <authorList>
            <person name="Matsutani M."/>
            <person name="Hirakawa H."/>
            <person name="Nishikura M."/>
            <person name="Soemphol W."/>
            <person name="Ali I.A.I."/>
            <person name="Yakushi T."/>
            <person name="Matsushita K."/>
        </authorList>
    </citation>
    <scope>NUCLEOTIDE SEQUENCE [LARGE SCALE GENOMIC DNA]</scope>
    <source>
        <strain evidence="1 2">NBRC 101654</strain>
    </source>
</reference>
<evidence type="ECO:0000313" key="2">
    <source>
        <dbReference type="Proteomes" id="UP000004319"/>
    </source>
</evidence>
<proteinExistence type="predicted"/>
<dbReference type="AlphaFoldDB" id="F7VFJ2"/>
<comment type="caution">
    <text evidence="1">The sequence shown here is derived from an EMBL/GenBank/DDBJ whole genome shotgun (WGS) entry which is preliminary data.</text>
</comment>
<name>F7VFJ2_9PROT</name>
<organism evidence="1 2">
    <name type="scientific">Acetobacter tropicalis NBRC 101654</name>
    <dbReference type="NCBI Taxonomy" id="749388"/>
    <lineage>
        <taxon>Bacteria</taxon>
        <taxon>Pseudomonadati</taxon>
        <taxon>Pseudomonadota</taxon>
        <taxon>Alphaproteobacteria</taxon>
        <taxon>Acetobacterales</taxon>
        <taxon>Acetobacteraceae</taxon>
        <taxon>Acetobacter</taxon>
    </lineage>
</organism>
<evidence type="ECO:0000313" key="1">
    <source>
        <dbReference type="EMBL" id="GAA09137.1"/>
    </source>
</evidence>
<gene>
    <name evidence="1" type="ORF">ATPR_2141</name>
</gene>
<dbReference type="Proteomes" id="UP000004319">
    <property type="component" value="Unassembled WGS sequence"/>
</dbReference>
<protein>
    <submittedName>
        <fullName evidence="1">Uncharacterized protein</fullName>
    </submittedName>
</protein>
<dbReference type="EMBL" id="BABS01000069">
    <property type="protein sequence ID" value="GAA09137.1"/>
    <property type="molecule type" value="Genomic_DNA"/>
</dbReference>
<accession>F7VFJ2</accession>